<evidence type="ECO:0000256" key="5">
    <source>
        <dbReference type="ARBA" id="ARBA00022490"/>
    </source>
</evidence>
<dbReference type="GO" id="GO:0005829">
    <property type="term" value="C:cytosol"/>
    <property type="evidence" value="ECO:0007669"/>
    <property type="project" value="TreeGrafter"/>
</dbReference>
<comment type="subcellular location">
    <subcellularLocation>
        <location evidence="12">Cytoplasm</location>
    </subcellularLocation>
</comment>
<feature type="active site" description="Proton donor/acceptor" evidence="12 14">
    <location>
        <position position="135"/>
    </location>
</feature>
<evidence type="ECO:0000256" key="7">
    <source>
        <dbReference type="ARBA" id="ARBA00022915"/>
    </source>
</evidence>
<evidence type="ECO:0000313" key="17">
    <source>
        <dbReference type="Proteomes" id="UP000430692"/>
    </source>
</evidence>
<dbReference type="InterPro" id="IPR002220">
    <property type="entry name" value="DapA-like"/>
</dbReference>
<dbReference type="Gene3D" id="3.20.20.70">
    <property type="entry name" value="Aldolase class I"/>
    <property type="match status" value="1"/>
</dbReference>
<reference evidence="16 17" key="1">
    <citation type="submission" date="2019-12" db="EMBL/GenBank/DDBJ databases">
        <title>Whole-genome analyses of novel actinobacteria.</title>
        <authorList>
            <person name="Sahin N."/>
            <person name="Saygin H."/>
        </authorList>
    </citation>
    <scope>NUCLEOTIDE SEQUENCE [LARGE SCALE GENOMIC DNA]</scope>
    <source>
        <strain evidence="16 17">KC615</strain>
    </source>
</reference>
<dbReference type="SUPFAM" id="SSF51569">
    <property type="entry name" value="Aldolase"/>
    <property type="match status" value="1"/>
</dbReference>
<feature type="site" description="Part of a proton relay during catalysis" evidence="12">
    <location>
        <position position="46"/>
    </location>
</feature>
<dbReference type="GO" id="GO:0009089">
    <property type="term" value="P:lysine biosynthetic process via diaminopimelate"/>
    <property type="evidence" value="ECO:0007669"/>
    <property type="project" value="UniProtKB-UniRule"/>
</dbReference>
<evidence type="ECO:0000256" key="8">
    <source>
        <dbReference type="ARBA" id="ARBA00023154"/>
    </source>
</evidence>
<dbReference type="PIRSF" id="PIRSF001365">
    <property type="entry name" value="DHDPS"/>
    <property type="match status" value="1"/>
</dbReference>
<dbReference type="PROSITE" id="PS00666">
    <property type="entry name" value="DHDPS_2"/>
    <property type="match status" value="1"/>
</dbReference>
<keyword evidence="5 12" id="KW-0963">Cytoplasm</keyword>
<dbReference type="PANTHER" id="PTHR12128:SF66">
    <property type="entry name" value="4-HYDROXY-2-OXOGLUTARATE ALDOLASE, MITOCHONDRIAL"/>
    <property type="match status" value="1"/>
</dbReference>
<keyword evidence="17" id="KW-1185">Reference proteome</keyword>
<gene>
    <name evidence="12 16" type="primary">dapA</name>
    <name evidence="16" type="ORF">GSM42_14710</name>
</gene>
<comment type="caution">
    <text evidence="12">Was originally thought to be a dihydrodipicolinate synthase (DHDPS), catalyzing the condensation of (S)-aspartate-beta-semialdehyde [(S)-ASA] and pyruvate to dihydrodipicolinate (DHDP). However, it was shown in E.coli that the product of the enzymatic reaction is not dihydrodipicolinate but in fact (4S)-4-hydroxy-2,3,4,5-tetrahydro-(2S)-dipicolinic acid (HTPA), and that the consecutive dehydration reaction leading to DHDP is not spontaneous but catalyzed by DapB.</text>
</comment>
<evidence type="ECO:0000256" key="9">
    <source>
        <dbReference type="ARBA" id="ARBA00023239"/>
    </source>
</evidence>
<keyword evidence="8 12" id="KW-0457">Lysine biosynthesis</keyword>
<dbReference type="GO" id="GO:0008840">
    <property type="term" value="F:4-hydroxy-tetrahydrodipicolinate synthase activity"/>
    <property type="evidence" value="ECO:0007669"/>
    <property type="project" value="UniProtKB-UniRule"/>
</dbReference>
<comment type="function">
    <text evidence="1 12">Catalyzes the condensation of (S)-aspartate-beta-semialdehyde [(S)-ASA] and pyruvate to 4-hydroxy-tetrahydrodipicolinate (HTPA).</text>
</comment>
<dbReference type="CDD" id="cd00950">
    <property type="entry name" value="DHDPS"/>
    <property type="match status" value="1"/>
</dbReference>
<evidence type="ECO:0000256" key="10">
    <source>
        <dbReference type="ARBA" id="ARBA00023270"/>
    </source>
</evidence>
<accession>A0A6I4VYB2</accession>
<dbReference type="InterPro" id="IPR005263">
    <property type="entry name" value="DapA"/>
</dbReference>
<comment type="similarity">
    <text evidence="3 12 13">Belongs to the DapA family.</text>
</comment>
<dbReference type="NCBIfam" id="TIGR00674">
    <property type="entry name" value="dapA"/>
    <property type="match status" value="1"/>
</dbReference>
<evidence type="ECO:0000256" key="1">
    <source>
        <dbReference type="ARBA" id="ARBA00003294"/>
    </source>
</evidence>
<evidence type="ECO:0000256" key="14">
    <source>
        <dbReference type="PIRSR" id="PIRSR001365-1"/>
    </source>
</evidence>
<comment type="subunit">
    <text evidence="12">Homotetramer; dimer of dimers.</text>
</comment>
<comment type="catalytic activity">
    <reaction evidence="11 12">
        <text>L-aspartate 4-semialdehyde + pyruvate = (2S,4S)-4-hydroxy-2,3,4,5-tetrahydrodipicolinate + H2O + H(+)</text>
        <dbReference type="Rhea" id="RHEA:34171"/>
        <dbReference type="ChEBI" id="CHEBI:15361"/>
        <dbReference type="ChEBI" id="CHEBI:15377"/>
        <dbReference type="ChEBI" id="CHEBI:15378"/>
        <dbReference type="ChEBI" id="CHEBI:67139"/>
        <dbReference type="ChEBI" id="CHEBI:537519"/>
        <dbReference type="EC" id="4.3.3.7"/>
    </reaction>
</comment>
<evidence type="ECO:0000313" key="16">
    <source>
        <dbReference type="EMBL" id="MXQ54945.1"/>
    </source>
</evidence>
<keyword evidence="10 12" id="KW-0704">Schiff base</keyword>
<feature type="binding site" evidence="12 15">
    <location>
        <position position="205"/>
    </location>
    <ligand>
        <name>pyruvate</name>
        <dbReference type="ChEBI" id="CHEBI:15361"/>
    </ligand>
</feature>
<evidence type="ECO:0000256" key="4">
    <source>
        <dbReference type="ARBA" id="ARBA00012086"/>
    </source>
</evidence>
<dbReference type="InterPro" id="IPR020625">
    <property type="entry name" value="Schiff_base-form_aldolases_AS"/>
</dbReference>
<dbReference type="SMART" id="SM01130">
    <property type="entry name" value="DHDPS"/>
    <property type="match status" value="1"/>
</dbReference>
<dbReference type="HAMAP" id="MF_00418">
    <property type="entry name" value="DapA"/>
    <property type="match status" value="1"/>
</dbReference>
<organism evidence="16 17">
    <name type="scientific">Shimazuella alba</name>
    <dbReference type="NCBI Taxonomy" id="2690964"/>
    <lineage>
        <taxon>Bacteria</taxon>
        <taxon>Bacillati</taxon>
        <taxon>Bacillota</taxon>
        <taxon>Bacilli</taxon>
        <taxon>Bacillales</taxon>
        <taxon>Thermoactinomycetaceae</taxon>
        <taxon>Shimazuella</taxon>
    </lineage>
</organism>
<name>A0A6I4VYB2_9BACL</name>
<evidence type="ECO:0000256" key="3">
    <source>
        <dbReference type="ARBA" id="ARBA00007592"/>
    </source>
</evidence>
<keyword evidence="6 12" id="KW-0028">Amino-acid biosynthesis</keyword>
<evidence type="ECO:0000256" key="13">
    <source>
        <dbReference type="PIRNR" id="PIRNR001365"/>
    </source>
</evidence>
<dbReference type="PRINTS" id="PR00146">
    <property type="entry name" value="DHPICSNTHASE"/>
</dbReference>
<proteinExistence type="inferred from homology"/>
<evidence type="ECO:0000256" key="6">
    <source>
        <dbReference type="ARBA" id="ARBA00022605"/>
    </source>
</evidence>
<dbReference type="Proteomes" id="UP000430692">
    <property type="component" value="Unassembled WGS sequence"/>
</dbReference>
<evidence type="ECO:0000256" key="11">
    <source>
        <dbReference type="ARBA" id="ARBA00047836"/>
    </source>
</evidence>
<dbReference type="InterPro" id="IPR013785">
    <property type="entry name" value="Aldolase_TIM"/>
</dbReference>
<evidence type="ECO:0000256" key="12">
    <source>
        <dbReference type="HAMAP-Rule" id="MF_00418"/>
    </source>
</evidence>
<keyword evidence="7 12" id="KW-0220">Diaminopimelate biosynthesis</keyword>
<dbReference type="EMBL" id="WUUL01000010">
    <property type="protein sequence ID" value="MXQ54945.1"/>
    <property type="molecule type" value="Genomic_DNA"/>
</dbReference>
<feature type="site" description="Part of a proton relay during catalysis" evidence="12">
    <location>
        <position position="109"/>
    </location>
</feature>
<dbReference type="UniPathway" id="UPA00034">
    <property type="reaction ID" value="UER00017"/>
</dbReference>
<evidence type="ECO:0000256" key="2">
    <source>
        <dbReference type="ARBA" id="ARBA00005120"/>
    </source>
</evidence>
<dbReference type="PANTHER" id="PTHR12128">
    <property type="entry name" value="DIHYDRODIPICOLINATE SYNTHASE"/>
    <property type="match status" value="1"/>
</dbReference>
<protein>
    <recommendedName>
        <fullName evidence="4 12">4-hydroxy-tetrahydrodipicolinate synthase</fullName>
        <shortName evidence="12">HTPA synthase</shortName>
        <ecNumber evidence="4 12">4.3.3.7</ecNumber>
    </recommendedName>
</protein>
<feature type="binding site" evidence="12 15">
    <location>
        <position position="47"/>
    </location>
    <ligand>
        <name>pyruvate</name>
        <dbReference type="ChEBI" id="CHEBI:15361"/>
    </ligand>
</feature>
<feature type="active site" description="Schiff-base intermediate with substrate" evidence="12 14">
    <location>
        <position position="163"/>
    </location>
</feature>
<comment type="caution">
    <text evidence="16">The sequence shown here is derived from an EMBL/GenBank/DDBJ whole genome shotgun (WGS) entry which is preliminary data.</text>
</comment>
<dbReference type="GO" id="GO:0019877">
    <property type="term" value="P:diaminopimelate biosynthetic process"/>
    <property type="evidence" value="ECO:0007669"/>
    <property type="project" value="UniProtKB-UniRule"/>
</dbReference>
<comment type="pathway">
    <text evidence="2 12">Amino-acid biosynthesis; L-lysine biosynthesis via DAP pathway; (S)-tetrahydrodipicolinate from L-aspartate: step 3/4.</text>
</comment>
<keyword evidence="9 12" id="KW-0456">Lyase</keyword>
<dbReference type="AlphaFoldDB" id="A0A6I4VYB2"/>
<dbReference type="EC" id="4.3.3.7" evidence="4 12"/>
<dbReference type="Pfam" id="PF00701">
    <property type="entry name" value="DHDPS"/>
    <property type="match status" value="1"/>
</dbReference>
<evidence type="ECO:0000256" key="15">
    <source>
        <dbReference type="PIRSR" id="PIRSR001365-2"/>
    </source>
</evidence>
<sequence>MMLFGRLLTAMCTPFTPDGEIDWEAQASLIDHLIQTGTETIVVSGTTAESPTLTKEEKLALFSFAIKQAAGRAKVIAGVGSNNTAETVQFTRLASETGVDGVMVVTPYYNKPSQEGIYQHSVAVANATTLPVMLYNVPGRTGTNMTADTMVRLAQIENVVAIKEASGNISQITKVIASVPDDVVVYSGDDSMTLPVLAAGGDGIVSVASHLVGLEMKEMIDSYLIGDVQKAAKLHQKYQAVFEGIFLTSSPSPLKYALSKKGLVNPTVRLPLVEMTDKEKQQVDNWFYELVQ</sequence>